<accession>A0A7Y7M1P1</accession>
<evidence type="ECO:0000256" key="6">
    <source>
        <dbReference type="ARBA" id="ARBA00022857"/>
    </source>
</evidence>
<proteinExistence type="inferred from homology"/>
<dbReference type="RefSeq" id="WP_176636570.1">
    <property type="nucleotide sequence ID" value="NZ_JAAMFM010000043.1"/>
</dbReference>
<dbReference type="InterPro" id="IPR017437">
    <property type="entry name" value="ATP-NAD_kinase_PpnK-typ_C"/>
</dbReference>
<reference evidence="11 12" key="1">
    <citation type="submission" date="2020-02" db="EMBL/GenBank/DDBJ databases">
        <title>Genome sequence of strain AETb3-4.</title>
        <authorList>
            <person name="Gao J."/>
            <person name="Zhang X."/>
        </authorList>
    </citation>
    <scope>NUCLEOTIDE SEQUENCE [LARGE SCALE GENOMIC DNA]</scope>
    <source>
        <strain evidence="11 12">AETb3-4</strain>
    </source>
</reference>
<keyword evidence="1 9" id="KW-0963">Cytoplasm</keyword>
<feature type="binding site" evidence="9">
    <location>
        <begin position="76"/>
        <end position="77"/>
    </location>
    <ligand>
        <name>NAD(+)</name>
        <dbReference type="ChEBI" id="CHEBI:57540"/>
    </ligand>
</feature>
<dbReference type="PANTHER" id="PTHR20275">
    <property type="entry name" value="NAD KINASE"/>
    <property type="match status" value="1"/>
</dbReference>
<dbReference type="InterPro" id="IPR002504">
    <property type="entry name" value="NADK"/>
</dbReference>
<keyword evidence="5 9" id="KW-0067">ATP-binding</keyword>
<dbReference type="AlphaFoldDB" id="A0A7Y7M1P1"/>
<dbReference type="Proteomes" id="UP000543556">
    <property type="component" value="Unassembled WGS sequence"/>
</dbReference>
<keyword evidence="6 9" id="KW-0521">NADP</keyword>
<keyword evidence="4 9" id="KW-0418">Kinase</keyword>
<evidence type="ECO:0000256" key="4">
    <source>
        <dbReference type="ARBA" id="ARBA00022777"/>
    </source>
</evidence>
<evidence type="ECO:0000256" key="3">
    <source>
        <dbReference type="ARBA" id="ARBA00022741"/>
    </source>
</evidence>
<evidence type="ECO:0000256" key="10">
    <source>
        <dbReference type="SAM" id="MobiDB-lite"/>
    </source>
</evidence>
<dbReference type="PANTHER" id="PTHR20275:SF0">
    <property type="entry name" value="NAD KINASE"/>
    <property type="match status" value="1"/>
</dbReference>
<comment type="function">
    <text evidence="9">Involved in the regulation of the intracellular balance of NAD and NADP, and is a key enzyme in the biosynthesis of NADP. Catalyzes specifically the phosphorylation on 2'-hydroxyl of the adenosine moiety of NAD to yield NADP.</text>
</comment>
<feature type="binding site" evidence="9">
    <location>
        <begin position="150"/>
        <end position="151"/>
    </location>
    <ligand>
        <name>NAD(+)</name>
        <dbReference type="ChEBI" id="CHEBI:57540"/>
    </ligand>
</feature>
<feature type="binding site" evidence="9">
    <location>
        <position position="161"/>
    </location>
    <ligand>
        <name>NAD(+)</name>
        <dbReference type="ChEBI" id="CHEBI:57540"/>
    </ligand>
</feature>
<dbReference type="HAMAP" id="MF_00361">
    <property type="entry name" value="NAD_kinase"/>
    <property type="match status" value="1"/>
</dbReference>
<dbReference type="GO" id="GO:0019674">
    <property type="term" value="P:NAD+ metabolic process"/>
    <property type="evidence" value="ECO:0007669"/>
    <property type="project" value="InterPro"/>
</dbReference>
<feature type="binding site" evidence="9">
    <location>
        <position position="81"/>
    </location>
    <ligand>
        <name>NAD(+)</name>
        <dbReference type="ChEBI" id="CHEBI:57540"/>
    </ligand>
</feature>
<feature type="binding site" evidence="9">
    <location>
        <begin position="191"/>
        <end position="196"/>
    </location>
    <ligand>
        <name>NAD(+)</name>
        <dbReference type="ChEBI" id="CHEBI:57540"/>
    </ligand>
</feature>
<dbReference type="GO" id="GO:0006741">
    <property type="term" value="P:NADP+ biosynthetic process"/>
    <property type="evidence" value="ECO:0007669"/>
    <property type="project" value="UniProtKB-UniRule"/>
</dbReference>
<dbReference type="GO" id="GO:0005737">
    <property type="term" value="C:cytoplasm"/>
    <property type="evidence" value="ECO:0007669"/>
    <property type="project" value="UniProtKB-SubCell"/>
</dbReference>
<dbReference type="GO" id="GO:0005524">
    <property type="term" value="F:ATP binding"/>
    <property type="evidence" value="ECO:0007669"/>
    <property type="project" value="UniProtKB-KW"/>
</dbReference>
<dbReference type="NCBIfam" id="NF002892">
    <property type="entry name" value="PRK03372.1"/>
    <property type="match status" value="1"/>
</dbReference>
<evidence type="ECO:0000313" key="11">
    <source>
        <dbReference type="EMBL" id="NVM96866.1"/>
    </source>
</evidence>
<dbReference type="SUPFAM" id="SSF111331">
    <property type="entry name" value="NAD kinase/diacylglycerol kinase-like"/>
    <property type="match status" value="1"/>
</dbReference>
<protein>
    <recommendedName>
        <fullName evidence="9">NAD kinase</fullName>
        <ecNumber evidence="9">2.7.1.23</ecNumber>
    </recommendedName>
    <alternativeName>
        <fullName evidence="9">ATP-dependent NAD kinase</fullName>
    </alternativeName>
</protein>
<dbReference type="EMBL" id="JAAMFM010000043">
    <property type="protein sequence ID" value="NVM96866.1"/>
    <property type="molecule type" value="Genomic_DNA"/>
</dbReference>
<dbReference type="FunFam" id="2.60.200.30:FF:000007">
    <property type="entry name" value="NAD kinase"/>
    <property type="match status" value="1"/>
</dbReference>
<keyword evidence="2 9" id="KW-0808">Transferase</keyword>
<evidence type="ECO:0000256" key="1">
    <source>
        <dbReference type="ARBA" id="ARBA00022490"/>
    </source>
</evidence>
<name>A0A7Y7M1P1_9MICC</name>
<gene>
    <name evidence="9" type="primary">nadK</name>
    <name evidence="11" type="ORF">G6034_18525</name>
</gene>
<dbReference type="Gene3D" id="3.40.50.10330">
    <property type="entry name" value="Probable inorganic polyphosphate/atp-NAD kinase, domain 1"/>
    <property type="match status" value="1"/>
</dbReference>
<dbReference type="InterPro" id="IPR017438">
    <property type="entry name" value="ATP-NAD_kinase_N"/>
</dbReference>
<evidence type="ECO:0000256" key="5">
    <source>
        <dbReference type="ARBA" id="ARBA00022840"/>
    </source>
</evidence>
<dbReference type="InterPro" id="IPR016064">
    <property type="entry name" value="NAD/diacylglycerol_kinase_sf"/>
</dbReference>
<keyword evidence="12" id="KW-1185">Reference proteome</keyword>
<dbReference type="Gene3D" id="2.60.200.30">
    <property type="entry name" value="Probable inorganic polyphosphate/atp-NAD kinase, domain 2"/>
    <property type="match status" value="1"/>
</dbReference>
<keyword evidence="3 9" id="KW-0547">Nucleotide-binding</keyword>
<evidence type="ECO:0000256" key="2">
    <source>
        <dbReference type="ARBA" id="ARBA00022679"/>
    </source>
</evidence>
<comment type="cofactor">
    <cofactor evidence="9">
        <name>a divalent metal cation</name>
        <dbReference type="ChEBI" id="CHEBI:60240"/>
    </cofactor>
</comment>
<sequence>MTRRVLILAHTGREESMIAALEACVHLHANNIVPVMYADELADMTGYLGVSDVSMEILDRDVTLADIELVMVLGGDGTILRAAELVRDHDLPLLGVNLGHVGFLAESERADLIQTVDWVVRREYSVEERMTLDVKVRVKGRVVTHTWALNEVALEKGNRERMIEVVTEVDGRPLSSFGCDGVVMATPTGSTAYAFSAGGPVVWPEVEALLMVPISAHALFAKPLVVAPTSTLAVEVLTRNGAHGVIWCDGRRTVDLLPGARIEVTRSNQPVKLARTQQSPFSERLVRKFELPVQGWRGPSGQEAAPPTTPLPVIRTPKPKTQPDAPHAGTLPTVPDLTVTHGAATGDPGVHNNQPNTIEGAWPLHD</sequence>
<dbReference type="GO" id="GO:0003951">
    <property type="term" value="F:NAD+ kinase activity"/>
    <property type="evidence" value="ECO:0007669"/>
    <property type="project" value="UniProtKB-UniRule"/>
</dbReference>
<evidence type="ECO:0000313" key="12">
    <source>
        <dbReference type="Proteomes" id="UP000543556"/>
    </source>
</evidence>
<comment type="subcellular location">
    <subcellularLocation>
        <location evidence="9">Cytoplasm</location>
    </subcellularLocation>
</comment>
<feature type="active site" description="Proton acceptor" evidence="9">
    <location>
        <position position="76"/>
    </location>
</feature>
<comment type="catalytic activity">
    <reaction evidence="8 9">
        <text>NAD(+) + ATP = ADP + NADP(+) + H(+)</text>
        <dbReference type="Rhea" id="RHEA:18629"/>
        <dbReference type="ChEBI" id="CHEBI:15378"/>
        <dbReference type="ChEBI" id="CHEBI:30616"/>
        <dbReference type="ChEBI" id="CHEBI:57540"/>
        <dbReference type="ChEBI" id="CHEBI:58349"/>
        <dbReference type="ChEBI" id="CHEBI:456216"/>
        <dbReference type="EC" id="2.7.1.23"/>
    </reaction>
</comment>
<dbReference type="Pfam" id="PF01513">
    <property type="entry name" value="NAD_kinase"/>
    <property type="match status" value="1"/>
</dbReference>
<evidence type="ECO:0000256" key="9">
    <source>
        <dbReference type="HAMAP-Rule" id="MF_00361"/>
    </source>
</evidence>
<keyword evidence="7 9" id="KW-0520">NAD</keyword>
<dbReference type="Pfam" id="PF20143">
    <property type="entry name" value="NAD_kinase_C"/>
    <property type="match status" value="1"/>
</dbReference>
<feature type="binding site" evidence="9">
    <location>
        <position position="180"/>
    </location>
    <ligand>
        <name>NAD(+)</name>
        <dbReference type="ChEBI" id="CHEBI:57540"/>
    </ligand>
</feature>
<dbReference type="EC" id="2.7.1.23" evidence="9"/>
<comment type="caution">
    <text evidence="9">Lacks conserved residue(s) required for the propagation of feature annotation.</text>
</comment>
<evidence type="ECO:0000256" key="8">
    <source>
        <dbReference type="ARBA" id="ARBA00047925"/>
    </source>
</evidence>
<dbReference type="GO" id="GO:0046872">
    <property type="term" value="F:metal ion binding"/>
    <property type="evidence" value="ECO:0007669"/>
    <property type="project" value="UniProtKB-UniRule"/>
</dbReference>
<organism evidence="11 12">
    <name type="scientific">Arthrobacter wenxiniae</name>
    <dbReference type="NCBI Taxonomy" id="2713570"/>
    <lineage>
        <taxon>Bacteria</taxon>
        <taxon>Bacillati</taxon>
        <taxon>Actinomycetota</taxon>
        <taxon>Actinomycetes</taxon>
        <taxon>Micrococcales</taxon>
        <taxon>Micrococcaceae</taxon>
        <taxon>Arthrobacter</taxon>
    </lineage>
</organism>
<feature type="region of interest" description="Disordered" evidence="10">
    <location>
        <begin position="295"/>
        <end position="366"/>
    </location>
</feature>
<comment type="caution">
    <text evidence="11">The sequence shown here is derived from an EMBL/GenBank/DDBJ whole genome shotgun (WGS) entry which is preliminary data.</text>
</comment>
<dbReference type="GO" id="GO:0051287">
    <property type="term" value="F:NAD binding"/>
    <property type="evidence" value="ECO:0007669"/>
    <property type="project" value="UniProtKB-ARBA"/>
</dbReference>
<evidence type="ECO:0000256" key="7">
    <source>
        <dbReference type="ARBA" id="ARBA00023027"/>
    </source>
</evidence>
<comment type="similarity">
    <text evidence="9">Belongs to the NAD kinase family.</text>
</comment>